<dbReference type="Proteomes" id="UP000265955">
    <property type="component" value="Unassembled WGS sequence"/>
</dbReference>
<keyword evidence="3" id="KW-0998">Cell outer membrane</keyword>
<evidence type="ECO:0000313" key="7">
    <source>
        <dbReference type="EMBL" id="RJF99843.1"/>
    </source>
</evidence>
<dbReference type="PROSITE" id="PS51123">
    <property type="entry name" value="OMPA_2"/>
    <property type="match status" value="1"/>
</dbReference>
<dbReference type="OrthoDB" id="9782229at2"/>
<comment type="caution">
    <text evidence="7">The sequence shown here is derived from an EMBL/GenBank/DDBJ whole genome shotgun (WGS) entry which is preliminary data.</text>
</comment>
<feature type="region of interest" description="Disordered" evidence="5">
    <location>
        <begin position="212"/>
        <end position="232"/>
    </location>
</feature>
<dbReference type="GO" id="GO:0009279">
    <property type="term" value="C:cell outer membrane"/>
    <property type="evidence" value="ECO:0007669"/>
    <property type="project" value="UniProtKB-SubCell"/>
</dbReference>
<evidence type="ECO:0000256" key="1">
    <source>
        <dbReference type="ARBA" id="ARBA00004442"/>
    </source>
</evidence>
<proteinExistence type="predicted"/>
<dbReference type="InterPro" id="IPR039567">
    <property type="entry name" value="Gly-zipper"/>
</dbReference>
<dbReference type="Pfam" id="PF13488">
    <property type="entry name" value="Gly-zipper_Omp"/>
    <property type="match status" value="1"/>
</dbReference>
<dbReference type="InterPro" id="IPR006664">
    <property type="entry name" value="OMP_bac"/>
</dbReference>
<dbReference type="Pfam" id="PF00691">
    <property type="entry name" value="OmpA"/>
    <property type="match status" value="1"/>
</dbReference>
<accession>A0A3A3FVQ8</accession>
<dbReference type="SUPFAM" id="SSF103088">
    <property type="entry name" value="OmpA-like"/>
    <property type="match status" value="1"/>
</dbReference>
<sequence>MRTQFTLISLAAVVALGGCANMNEVQRGTATGAGVGAGIGAVLGATVGPGGGRRAATGAAVGGAAGAVIGNIWSSRMEQQKRQMEQATQGTGVQVTQTQDNRLKLDIPSDISFDTNRSDIKPNFRPILDRFASGLVENPYSRVTIVGHTDNKGGDAINDPLSVNRAAHTRDYLASRGVASNRISVDGRGSHEPLVSNDTEANRARNRRVEIFVAEPQATAQSPQYGQPASGR</sequence>
<name>A0A3A3FVQ8_9BURK</name>
<dbReference type="CDD" id="cd07185">
    <property type="entry name" value="OmpA_C-like"/>
    <property type="match status" value="1"/>
</dbReference>
<evidence type="ECO:0000256" key="5">
    <source>
        <dbReference type="SAM" id="MobiDB-lite"/>
    </source>
</evidence>
<dbReference type="AlphaFoldDB" id="A0A3A3FVQ8"/>
<feature type="compositionally biased region" description="Polar residues" evidence="5">
    <location>
        <begin position="218"/>
        <end position="232"/>
    </location>
</feature>
<feature type="domain" description="OmpA-like" evidence="6">
    <location>
        <begin position="100"/>
        <end position="217"/>
    </location>
</feature>
<evidence type="ECO:0000256" key="3">
    <source>
        <dbReference type="ARBA" id="ARBA00023237"/>
    </source>
</evidence>
<keyword evidence="8" id="KW-1185">Reference proteome</keyword>
<dbReference type="InterPro" id="IPR050330">
    <property type="entry name" value="Bact_OuterMem_StrucFunc"/>
</dbReference>
<evidence type="ECO:0000256" key="4">
    <source>
        <dbReference type="PROSITE-ProRule" id="PRU00473"/>
    </source>
</evidence>
<dbReference type="InterPro" id="IPR006665">
    <property type="entry name" value="OmpA-like"/>
</dbReference>
<dbReference type="InterPro" id="IPR036737">
    <property type="entry name" value="OmpA-like_sf"/>
</dbReference>
<dbReference type="PANTHER" id="PTHR30329">
    <property type="entry name" value="STATOR ELEMENT OF FLAGELLAR MOTOR COMPLEX"/>
    <property type="match status" value="1"/>
</dbReference>
<feature type="region of interest" description="Disordered" evidence="5">
    <location>
        <begin position="184"/>
        <end position="203"/>
    </location>
</feature>
<evidence type="ECO:0000313" key="8">
    <source>
        <dbReference type="Proteomes" id="UP000265955"/>
    </source>
</evidence>
<dbReference type="PROSITE" id="PS51257">
    <property type="entry name" value="PROKAR_LIPOPROTEIN"/>
    <property type="match status" value="1"/>
</dbReference>
<gene>
    <name evidence="7" type="ORF">D3871_00390</name>
</gene>
<organism evidence="7 8">
    <name type="scientific">Noviherbaspirillum saxi</name>
    <dbReference type="NCBI Taxonomy" id="2320863"/>
    <lineage>
        <taxon>Bacteria</taxon>
        <taxon>Pseudomonadati</taxon>
        <taxon>Pseudomonadota</taxon>
        <taxon>Betaproteobacteria</taxon>
        <taxon>Burkholderiales</taxon>
        <taxon>Oxalobacteraceae</taxon>
        <taxon>Noviherbaspirillum</taxon>
    </lineage>
</organism>
<evidence type="ECO:0000259" key="6">
    <source>
        <dbReference type="PROSITE" id="PS51123"/>
    </source>
</evidence>
<protein>
    <submittedName>
        <fullName evidence="7">OmpA family protein</fullName>
    </submittedName>
</protein>
<evidence type="ECO:0000256" key="2">
    <source>
        <dbReference type="ARBA" id="ARBA00023136"/>
    </source>
</evidence>
<comment type="subcellular location">
    <subcellularLocation>
        <location evidence="1">Cell outer membrane</location>
    </subcellularLocation>
</comment>
<dbReference type="EMBL" id="QYUO01000001">
    <property type="protein sequence ID" value="RJF99843.1"/>
    <property type="molecule type" value="Genomic_DNA"/>
</dbReference>
<dbReference type="PANTHER" id="PTHR30329:SF21">
    <property type="entry name" value="LIPOPROTEIN YIAD-RELATED"/>
    <property type="match status" value="1"/>
</dbReference>
<dbReference type="Gene3D" id="3.30.1330.60">
    <property type="entry name" value="OmpA-like domain"/>
    <property type="match status" value="1"/>
</dbReference>
<reference evidence="8" key="1">
    <citation type="submission" date="2018-09" db="EMBL/GenBank/DDBJ databases">
        <authorList>
            <person name="Zhu H."/>
        </authorList>
    </citation>
    <scope>NUCLEOTIDE SEQUENCE [LARGE SCALE GENOMIC DNA]</scope>
    <source>
        <strain evidence="8">K1R23-30</strain>
    </source>
</reference>
<dbReference type="PRINTS" id="PR01021">
    <property type="entry name" value="OMPADOMAIN"/>
</dbReference>
<keyword evidence="2 4" id="KW-0472">Membrane</keyword>